<feature type="chain" id="PRO_5045380625" evidence="1">
    <location>
        <begin position="31"/>
        <end position="653"/>
    </location>
</feature>
<name>A0ABW7EWM3_9BURK</name>
<dbReference type="EMBL" id="JBIGHV010000001">
    <property type="protein sequence ID" value="MFG6428349.1"/>
    <property type="molecule type" value="Genomic_DNA"/>
</dbReference>
<dbReference type="Proteomes" id="UP001606210">
    <property type="component" value="Unassembled WGS sequence"/>
</dbReference>
<keyword evidence="4" id="KW-1185">Reference proteome</keyword>
<proteinExistence type="predicted"/>
<evidence type="ECO:0000256" key="1">
    <source>
        <dbReference type="SAM" id="SignalP"/>
    </source>
</evidence>
<evidence type="ECO:0000313" key="3">
    <source>
        <dbReference type="EMBL" id="MFG6428349.1"/>
    </source>
</evidence>
<dbReference type="Pfam" id="PF07589">
    <property type="entry name" value="PEP-CTERM"/>
    <property type="match status" value="1"/>
</dbReference>
<feature type="domain" description="Ice-binding protein C-terminal" evidence="2">
    <location>
        <begin position="623"/>
        <end position="644"/>
    </location>
</feature>
<accession>A0ABW7EWM3</accession>
<evidence type="ECO:0000259" key="2">
    <source>
        <dbReference type="Pfam" id="PF07589"/>
    </source>
</evidence>
<protein>
    <submittedName>
        <fullName evidence="3">PEP-CTERM sorting domain-containing protein</fullName>
    </submittedName>
</protein>
<gene>
    <name evidence="3" type="ORF">ACG00Y_00400</name>
</gene>
<evidence type="ECO:0000313" key="4">
    <source>
        <dbReference type="Proteomes" id="UP001606210"/>
    </source>
</evidence>
<keyword evidence="1" id="KW-0732">Signal</keyword>
<organism evidence="3 4">
    <name type="scientific">Pelomonas parva</name>
    <dbReference type="NCBI Taxonomy" id="3299032"/>
    <lineage>
        <taxon>Bacteria</taxon>
        <taxon>Pseudomonadati</taxon>
        <taxon>Pseudomonadota</taxon>
        <taxon>Betaproteobacteria</taxon>
        <taxon>Burkholderiales</taxon>
        <taxon>Sphaerotilaceae</taxon>
        <taxon>Roseateles</taxon>
    </lineage>
</organism>
<comment type="caution">
    <text evidence="3">The sequence shown here is derived from an EMBL/GenBank/DDBJ whole genome shotgun (WGS) entry which is preliminary data.</text>
</comment>
<feature type="signal peptide" evidence="1">
    <location>
        <begin position="1"/>
        <end position="30"/>
    </location>
</feature>
<reference evidence="3 4" key="1">
    <citation type="submission" date="2024-08" db="EMBL/GenBank/DDBJ databases">
        <authorList>
            <person name="Lu H."/>
        </authorList>
    </citation>
    <scope>NUCLEOTIDE SEQUENCE [LARGE SCALE GENOMIC DNA]</scope>
    <source>
        <strain evidence="3 4">LYH14W</strain>
    </source>
</reference>
<dbReference type="RefSeq" id="WP_394475281.1">
    <property type="nucleotide sequence ID" value="NZ_JBIGHV010000001.1"/>
</dbReference>
<sequence length="653" mass="65564">MKTKKPATAPRFKLAGVALALGLLQAPAWAVDYIWQGGSGFWDDAGRWTLLGVPGSGDSATIQGTGTGAVLARDPRSAAQLFINGNLATTSTLSVGSLAFSSGSFGNILAQGAGGVMNVSGAAVFDGAFVQTVSYSSTINLGGNATWSQGNGRLSVEPAYSAGSQGFAASVMNIGAGTTFSDLGAASGSGYKIISGTNVHGTYLRTGLGDTYARNVNVTGTLDIASGNFIFEAGNGNAASSSSGLIQVASGSTLGLANITLMQGSTLSNSGLVRQVGGTVKVASGAQIGGAWQVDAGMLNIEGAHAVDSLVMNGFLITGPGTLTTGAFTFNYGKLGGANGSNGTQGGGTLNVTGPATIDGGSTQDVDYNHTLNLSGSTRWTAGNGRLAVATGGSAGPDAHLNIGAGASFTDEGAASASGSKTLIGSRLFTNHGSYLRTGLGETYAAGFVNAGLLQVEQGTFGVDASFSNTGRVDLAAGARLLAYNSQLVSDGLLTGDGTVQTFNASSAFTSKGTIAPGQLGTIGTLTIDGDLTLADSSVLRIDLASGGFSDEIVVTSDALLNGELSLWATPGLTLQLGDTYTIASFGQRLSGSTFDSISWHGLSGDQFSVEYTADSVLLRVTAVPEPATYALWALGLALVAGRKWRQPCRTQA</sequence>
<dbReference type="InterPro" id="IPR013424">
    <property type="entry name" value="Ice-binding_C"/>
</dbReference>